<dbReference type="SUPFAM" id="SSF90229">
    <property type="entry name" value="CCCH zinc finger"/>
    <property type="match status" value="1"/>
</dbReference>
<evidence type="ECO:0000256" key="2">
    <source>
        <dbReference type="ARBA" id="ARBA00022771"/>
    </source>
</evidence>
<dbReference type="PANTHER" id="PTHR15725">
    <property type="entry name" value="ZN-FINGER, C-X8-C-X5-C-X3-H TYPE-CONTAINING"/>
    <property type="match status" value="1"/>
</dbReference>
<dbReference type="GO" id="GO:0008270">
    <property type="term" value="F:zinc ion binding"/>
    <property type="evidence" value="ECO:0007669"/>
    <property type="project" value="UniProtKB-KW"/>
</dbReference>
<dbReference type="SMART" id="SM00356">
    <property type="entry name" value="ZnF_C3H1"/>
    <property type="match status" value="3"/>
</dbReference>
<reference evidence="7 8" key="1">
    <citation type="journal article" date="2014" name="Agronomy (Basel)">
        <title>A Draft Genome Sequence for Ensete ventricosum, the Drought-Tolerant Tree Against Hunger.</title>
        <authorList>
            <person name="Harrison J."/>
            <person name="Moore K.A."/>
            <person name="Paszkiewicz K."/>
            <person name="Jones T."/>
            <person name="Grant M."/>
            <person name="Ambacheew D."/>
            <person name="Muzemil S."/>
            <person name="Studholme D.J."/>
        </authorList>
    </citation>
    <scope>NUCLEOTIDE SEQUENCE [LARGE SCALE GENOMIC DNA]</scope>
</reference>
<feature type="domain" description="C3H1-type" evidence="6">
    <location>
        <begin position="170"/>
        <end position="197"/>
    </location>
</feature>
<accession>A0A426Z563</accession>
<proteinExistence type="predicted"/>
<feature type="compositionally biased region" description="Basic and acidic residues" evidence="5">
    <location>
        <begin position="466"/>
        <end position="482"/>
    </location>
</feature>
<evidence type="ECO:0000313" key="8">
    <source>
        <dbReference type="Proteomes" id="UP000287651"/>
    </source>
</evidence>
<feature type="region of interest" description="Disordered" evidence="5">
    <location>
        <begin position="338"/>
        <end position="573"/>
    </location>
</feature>
<keyword evidence="2 4" id="KW-0863">Zinc-finger</keyword>
<evidence type="ECO:0000256" key="1">
    <source>
        <dbReference type="ARBA" id="ARBA00022723"/>
    </source>
</evidence>
<comment type="caution">
    <text evidence="7">The sequence shown here is derived from an EMBL/GenBank/DDBJ whole genome shotgun (WGS) entry which is preliminary data.</text>
</comment>
<dbReference type="EMBL" id="AMZH03008363">
    <property type="protein sequence ID" value="RRT59114.1"/>
    <property type="molecule type" value="Genomic_DNA"/>
</dbReference>
<feature type="compositionally biased region" description="Basic and acidic residues" evidence="5">
    <location>
        <begin position="340"/>
        <end position="438"/>
    </location>
</feature>
<keyword evidence="1 4" id="KW-0479">Metal-binding</keyword>
<feature type="region of interest" description="Disordered" evidence="5">
    <location>
        <begin position="138"/>
        <end position="165"/>
    </location>
</feature>
<feature type="compositionally biased region" description="Acidic residues" evidence="5">
    <location>
        <begin position="735"/>
        <end position="783"/>
    </location>
</feature>
<feature type="region of interest" description="Disordered" evidence="5">
    <location>
        <begin position="703"/>
        <end position="783"/>
    </location>
</feature>
<dbReference type="AlphaFoldDB" id="A0A426Z563"/>
<feature type="zinc finger region" description="C3H1-type" evidence="4">
    <location>
        <begin position="61"/>
        <end position="87"/>
    </location>
</feature>
<keyword evidence="3 4" id="KW-0862">Zinc</keyword>
<evidence type="ECO:0000256" key="3">
    <source>
        <dbReference type="ARBA" id="ARBA00022833"/>
    </source>
</evidence>
<dbReference type="InterPro" id="IPR036855">
    <property type="entry name" value="Znf_CCCH_sf"/>
</dbReference>
<evidence type="ECO:0000256" key="4">
    <source>
        <dbReference type="PROSITE-ProRule" id="PRU00723"/>
    </source>
</evidence>
<feature type="compositionally biased region" description="Low complexity" evidence="5">
    <location>
        <begin position="141"/>
        <end position="161"/>
    </location>
</feature>
<organism evidence="7 8">
    <name type="scientific">Ensete ventricosum</name>
    <name type="common">Abyssinian banana</name>
    <name type="synonym">Musa ensete</name>
    <dbReference type="NCBI Taxonomy" id="4639"/>
    <lineage>
        <taxon>Eukaryota</taxon>
        <taxon>Viridiplantae</taxon>
        <taxon>Streptophyta</taxon>
        <taxon>Embryophyta</taxon>
        <taxon>Tracheophyta</taxon>
        <taxon>Spermatophyta</taxon>
        <taxon>Magnoliopsida</taxon>
        <taxon>Liliopsida</taxon>
        <taxon>Zingiberales</taxon>
        <taxon>Musaceae</taxon>
        <taxon>Ensete</taxon>
    </lineage>
</organism>
<protein>
    <recommendedName>
        <fullName evidence="6">C3H1-type domain-containing protein</fullName>
    </recommendedName>
</protein>
<dbReference type="InterPro" id="IPR000571">
    <property type="entry name" value="Znf_CCCH"/>
</dbReference>
<dbReference type="Pfam" id="PF14608">
    <property type="entry name" value="zf-CCCH_2"/>
    <property type="match status" value="2"/>
</dbReference>
<dbReference type="GO" id="GO:0003729">
    <property type="term" value="F:mRNA binding"/>
    <property type="evidence" value="ECO:0007669"/>
    <property type="project" value="TreeGrafter"/>
</dbReference>
<feature type="zinc finger region" description="C3H1-type" evidence="4">
    <location>
        <begin position="170"/>
        <end position="197"/>
    </location>
</feature>
<dbReference type="PROSITE" id="PS50103">
    <property type="entry name" value="ZF_C3H1"/>
    <property type="match status" value="2"/>
</dbReference>
<evidence type="ECO:0000313" key="7">
    <source>
        <dbReference type="EMBL" id="RRT59114.1"/>
    </source>
</evidence>
<sequence length="796" mass="89788">MESDGGHEAIRPVTAEEEALKRNTDCVYFLASPLTCKKLGEVNVFIIQGGECEYRHSEGARINPRDCWYWLNGNCLNPKCSFRHPVTNESAHPLTACGLCAFSFFFLFIYYHIQWGAYCFLVFQPLDSGFTMPAPVTTSRPIQPQTAATPNPAARAPPGNINKQLPGNVGKQGVPCYYFQWGQCLKGERCPFMHGPQASISAVSQQVATTSAYLAEPPQTSKRATQQNTILQQNVAELDKSKVAVNVPVEMPPATAKIVPKAENVINNEPSENKLLPLYSLNDEPPLLPQTTLPVGSGYTLSQSWSHQVQPWHEKPENVRDTDEFLREHSPGFDVLVEDDSSHPDYFHNEDNFRRVSAHDGQKLEPEDDYDNQHRHYEPMTKFDRDRYSAIGKDDNYEHCGLEPKTFDRNLGKPSSLERRVRDSEKKPDETDGSDLRHRLLKQRRLTGSGSIETPHGRHEHHRRDDRHAEERGYGHHSRDQRQLPVKSSISTRLQGRITFPGRSSMERASDLQLEKERGRRPRGRLSPTRQITYQPSHLERIRQQQSEDFNKDTRNTRNKPTRRDDTNSLDFVGPKSLAELKGAKISGSSDVQSITTTVANTKLNKETSGKVEGLQDLEISPSFEGPKPLSVILKRKWESASVDSEISTCPYENNIGGGESAINSSVPAAVVNLPTVAFPEVEKEGNYRIDHDETHEVKAVEAEVQEEEEEGMIPPEDKELNYNDQSSAKAGAAEAEDGMDLENVEDEELENYDQRDEDFEYEAGEAEDGENTFQDDEDEFDDEDDFARKVSVMLS</sequence>
<feature type="compositionally biased region" description="Basic and acidic residues" evidence="5">
    <location>
        <begin position="505"/>
        <end position="518"/>
    </location>
</feature>
<dbReference type="Proteomes" id="UP000287651">
    <property type="component" value="Unassembled WGS sequence"/>
</dbReference>
<feature type="compositionally biased region" description="Basic and acidic residues" evidence="5">
    <location>
        <begin position="549"/>
        <end position="567"/>
    </location>
</feature>
<dbReference type="PANTHER" id="PTHR15725:SF14">
    <property type="entry name" value="ZINC FINGER CCCH DOMAIN-CONTAINING PROTEIN 11A"/>
    <property type="match status" value="1"/>
</dbReference>
<evidence type="ECO:0000259" key="6">
    <source>
        <dbReference type="PROSITE" id="PS50103"/>
    </source>
</evidence>
<feature type="domain" description="C3H1-type" evidence="6">
    <location>
        <begin position="61"/>
        <end position="87"/>
    </location>
</feature>
<evidence type="ECO:0000256" key="5">
    <source>
        <dbReference type="SAM" id="MobiDB-lite"/>
    </source>
</evidence>
<gene>
    <name evidence="7" type="ORF">B296_00024198</name>
</gene>
<dbReference type="Gene3D" id="4.10.1000.10">
    <property type="entry name" value="Zinc finger, CCCH-type"/>
    <property type="match status" value="1"/>
</dbReference>
<name>A0A426Z563_ENSVE</name>